<proteinExistence type="predicted"/>
<evidence type="ECO:0000256" key="1">
    <source>
        <dbReference type="SAM" id="MobiDB-lite"/>
    </source>
</evidence>
<sequence length="66" mass="7077">MAQNKAYGMPINDSATGVHAKDTGDAKCGLSSLEKFKPEEYPVTEQARFSAGQRNEDVGGGFKLVQ</sequence>
<reference evidence="2 3" key="1">
    <citation type="submission" date="2019-01" db="EMBL/GenBank/DDBJ databases">
        <title>Still something new to discover - new insights into E. coli phage diversity and taxonomy.</title>
        <authorList>
            <person name="Korf I.H.E."/>
            <person name="Adriaennsens E."/>
            <person name="Dreiseikelmann B."/>
            <person name="Kropinski A."/>
            <person name="Nimtz M."/>
            <person name="Meier-Kolthoff J.P."/>
            <person name="Rohde M."/>
            <person name="van Raaij M."/>
            <person name="Wittmann J."/>
        </authorList>
    </citation>
    <scope>NUCLEOTIDE SEQUENCE [LARGE SCALE GENOMIC DNA]</scope>
</reference>
<name>A0A482MSE6_9CAUD</name>
<feature type="region of interest" description="Disordered" evidence="1">
    <location>
        <begin position="1"/>
        <end position="24"/>
    </location>
</feature>
<dbReference type="Proteomes" id="UP000307461">
    <property type="component" value="Segment"/>
</dbReference>
<gene>
    <name evidence="2" type="ORF">PTXU04_00011</name>
</gene>
<protein>
    <submittedName>
        <fullName evidence="2">Uncharacterized protein</fullName>
    </submittedName>
</protein>
<evidence type="ECO:0000313" key="2">
    <source>
        <dbReference type="EMBL" id="QBQ76625.1"/>
    </source>
</evidence>
<dbReference type="EMBL" id="MK373772">
    <property type="protein sequence ID" value="QBQ76625.1"/>
    <property type="molecule type" value="Genomic_DNA"/>
</dbReference>
<keyword evidence="3" id="KW-1185">Reference proteome</keyword>
<accession>A0A482MSE6</accession>
<organism evidence="2 3">
    <name type="scientific">Escherichia phage PTXU04</name>
    <dbReference type="NCBI Taxonomy" id="2508206"/>
    <lineage>
        <taxon>Viruses</taxon>
        <taxon>Duplodnaviria</taxon>
        <taxon>Heunggongvirae</taxon>
        <taxon>Uroviricota</taxon>
        <taxon>Caudoviricetes</taxon>
        <taxon>Xuquatrovirus</taxon>
        <taxon>Xuquatrovirus PTXU04</taxon>
    </lineage>
</organism>
<feature type="region of interest" description="Disordered" evidence="1">
    <location>
        <begin position="46"/>
        <end position="66"/>
    </location>
</feature>
<evidence type="ECO:0000313" key="3">
    <source>
        <dbReference type="Proteomes" id="UP000307461"/>
    </source>
</evidence>